<feature type="compositionally biased region" description="Basic and acidic residues" evidence="2">
    <location>
        <begin position="234"/>
        <end position="263"/>
    </location>
</feature>
<reference evidence="5" key="1">
    <citation type="journal article" date="2010" name="PLoS Negl. Trop. Dis.">
        <title>The genome sequence of Trypanosoma brucei gambiense, causative agent of chronic human african trypanosomiasis.</title>
        <authorList>
            <person name="Jackson A.P."/>
            <person name="Sanders M."/>
            <person name="Berry A."/>
            <person name="McQuillan J."/>
            <person name="Aslett M.A."/>
            <person name="Quail M.A."/>
            <person name="Chukualim B."/>
            <person name="Capewell P."/>
            <person name="MacLeod A."/>
            <person name="Melville S.E."/>
            <person name="Gibson W."/>
            <person name="Barry J.D."/>
            <person name="Berriman M."/>
            <person name="Hertz-Fowler C."/>
        </authorList>
    </citation>
    <scope>NUCLEOTIDE SEQUENCE [LARGE SCALE GENOMIC DNA]</scope>
    <source>
        <strain evidence="5">MHOM/CI/86/DAL972</strain>
    </source>
</reference>
<feature type="region of interest" description="Disordered" evidence="2">
    <location>
        <begin position="234"/>
        <end position="280"/>
    </location>
</feature>
<comment type="similarity">
    <text evidence="1">Belongs to the SNW family.</text>
</comment>
<feature type="compositionally biased region" description="Basic and acidic residues" evidence="2">
    <location>
        <begin position="414"/>
        <end position="430"/>
    </location>
</feature>
<feature type="region of interest" description="Disordered" evidence="2">
    <location>
        <begin position="98"/>
        <end position="119"/>
    </location>
</feature>
<feature type="domain" description="SKI-interacting protein SKIP SNW" evidence="3">
    <location>
        <begin position="162"/>
        <end position="258"/>
    </location>
</feature>
<dbReference type="GO" id="GO:0005681">
    <property type="term" value="C:spliceosomal complex"/>
    <property type="evidence" value="ECO:0007669"/>
    <property type="project" value="InterPro"/>
</dbReference>
<dbReference type="Pfam" id="PF02731">
    <property type="entry name" value="SKIP_SNW"/>
    <property type="match status" value="1"/>
</dbReference>
<dbReference type="EMBL" id="FN554972">
    <property type="protein sequence ID" value="CBH14233.1"/>
    <property type="molecule type" value="Genomic_DNA"/>
</dbReference>
<dbReference type="OrthoDB" id="273904at2759"/>
<feature type="region of interest" description="Disordered" evidence="2">
    <location>
        <begin position="66"/>
        <end position="85"/>
    </location>
</feature>
<dbReference type="KEGG" id="tbg:TbgDal_IX3080"/>
<protein>
    <recommendedName>
        <fullName evidence="3">SKI-interacting protein SKIP SNW domain-containing protein</fullName>
    </recommendedName>
</protein>
<dbReference type="PANTHER" id="PTHR12096">
    <property type="entry name" value="NUCLEAR PROTEIN SKIP-RELATED"/>
    <property type="match status" value="1"/>
</dbReference>
<proteinExistence type="inferred from homology"/>
<sequence>MYGISEDGGAFAECYFAQYPLGMGKTPPPPFVREAVLALRKHTDRSPPSSTDKSLALVPATAALSSHEATEGNVSGNSDKLAQTTERTREALELVLQERRKEEEERDFSGRNLKRGQRKKPALELTLSADVAAVGMHDPAPIVRSPTKVPKEPADFSGDRNGNTSSASTTVVPFSISNWKNKRKLIISLEQRIAQHAEARPVGGESISDNVMQLAVAMQQARKEVEAEQLAREKARMEEEERRQAEREAEATQRAKEILEKTASDALHSSGDRKKETREERLERIRLERELREREKQQELRQRRLAKAATRLGMSVEALEADEELMKNIDNPTTTRIGAGSDYICPPSGGGVSTGNKAAGAGQSEYGERPPTLHADELEEDTRPPGTCGIRKGVFGSAVISNEGIRREMEALAKLEEGGSEPKDGLRLVGDDDLSSGDDEDDGLGMDKLMKKKKKRRL</sequence>
<dbReference type="VEuPathDB" id="TriTrypDB:Tbg972.9.3080"/>
<evidence type="ECO:0000256" key="2">
    <source>
        <dbReference type="SAM" id="MobiDB-lite"/>
    </source>
</evidence>
<feature type="compositionally biased region" description="Polar residues" evidence="2">
    <location>
        <begin position="72"/>
        <end position="85"/>
    </location>
</feature>
<name>C9ZXT8_TRYB9</name>
<evidence type="ECO:0000256" key="1">
    <source>
        <dbReference type="ARBA" id="ARBA00010197"/>
    </source>
</evidence>
<feature type="compositionally biased region" description="Basic and acidic residues" evidence="2">
    <location>
        <begin position="270"/>
        <end position="280"/>
    </location>
</feature>
<feature type="region of interest" description="Disordered" evidence="2">
    <location>
        <begin position="414"/>
        <end position="458"/>
    </location>
</feature>
<feature type="compositionally biased region" description="Basic and acidic residues" evidence="2">
    <location>
        <begin position="149"/>
        <end position="158"/>
    </location>
</feature>
<evidence type="ECO:0000313" key="4">
    <source>
        <dbReference type="EMBL" id="CBH14233.1"/>
    </source>
</evidence>
<dbReference type="RefSeq" id="XP_011776503.1">
    <property type="nucleotide sequence ID" value="XM_011778201.1"/>
</dbReference>
<dbReference type="AlphaFoldDB" id="C9ZXT8"/>
<dbReference type="InterPro" id="IPR017862">
    <property type="entry name" value="SKI-int_prot_SKIP"/>
</dbReference>
<dbReference type="GO" id="GO:0000398">
    <property type="term" value="P:mRNA splicing, via spliceosome"/>
    <property type="evidence" value="ECO:0007669"/>
    <property type="project" value="InterPro"/>
</dbReference>
<feature type="region of interest" description="Disordered" evidence="2">
    <location>
        <begin position="348"/>
        <end position="392"/>
    </location>
</feature>
<dbReference type="Proteomes" id="UP000002316">
    <property type="component" value="Chromosome 9"/>
</dbReference>
<feature type="region of interest" description="Disordered" evidence="2">
    <location>
        <begin position="139"/>
        <end position="168"/>
    </location>
</feature>
<evidence type="ECO:0000259" key="3">
    <source>
        <dbReference type="Pfam" id="PF02731"/>
    </source>
</evidence>
<gene>
    <name evidence="4" type="ORF">TbgDal_IX3080</name>
</gene>
<organism evidence="4 5">
    <name type="scientific">Trypanosoma brucei gambiense (strain MHOM/CI/86/DAL972)</name>
    <dbReference type="NCBI Taxonomy" id="679716"/>
    <lineage>
        <taxon>Eukaryota</taxon>
        <taxon>Discoba</taxon>
        <taxon>Euglenozoa</taxon>
        <taxon>Kinetoplastea</taxon>
        <taxon>Metakinetoplastina</taxon>
        <taxon>Trypanosomatida</taxon>
        <taxon>Trypanosomatidae</taxon>
        <taxon>Trypanosoma</taxon>
    </lineage>
</organism>
<feature type="compositionally biased region" description="Basic and acidic residues" evidence="2">
    <location>
        <begin position="98"/>
        <end position="109"/>
    </location>
</feature>
<dbReference type="InterPro" id="IPR004015">
    <property type="entry name" value="SKI-int_prot_SKIP_SNW-dom"/>
</dbReference>
<feature type="compositionally biased region" description="Acidic residues" evidence="2">
    <location>
        <begin position="431"/>
        <end position="444"/>
    </location>
</feature>
<evidence type="ECO:0000313" key="5">
    <source>
        <dbReference type="Proteomes" id="UP000002316"/>
    </source>
</evidence>
<dbReference type="GeneID" id="23860308"/>
<accession>C9ZXT8</accession>